<sequence>MRHLDIDETVTDWFVAHRSPAWTDAMHAITTVGNTLAMTAIALIATVGWAIRREPVRALTVLLGSVVGYVVMVGLKHLFGRDRPPAPIRLVDIDTYAFPSGHAMMSAIVLGLVAVTVCRSWMTMIAVVASALIGVSRVYLGVHWMTDVLAGWTFGALWVAGVSAVPAVRRAVRGARRPAASASATSRKAPPPTR</sequence>
<evidence type="ECO:0000259" key="2">
    <source>
        <dbReference type="SMART" id="SM00014"/>
    </source>
</evidence>
<dbReference type="PANTHER" id="PTHR14969">
    <property type="entry name" value="SPHINGOSINE-1-PHOSPHATE PHOSPHOHYDROLASE"/>
    <property type="match status" value="1"/>
</dbReference>
<dbReference type="Gene3D" id="1.20.144.10">
    <property type="entry name" value="Phosphatidic acid phosphatase type 2/haloperoxidase"/>
    <property type="match status" value="2"/>
</dbReference>
<dbReference type="AlphaFoldDB" id="A0A1N7GVQ2"/>
<dbReference type="EMBL" id="FTNT01000010">
    <property type="protein sequence ID" value="SIS16665.1"/>
    <property type="molecule type" value="Genomic_DNA"/>
</dbReference>
<feature type="transmembrane region" description="Helical" evidence="1">
    <location>
        <begin position="99"/>
        <end position="117"/>
    </location>
</feature>
<protein>
    <submittedName>
        <fullName evidence="3">Undecaprenyl-diphosphatase</fullName>
    </submittedName>
</protein>
<dbReference type="SMART" id="SM00014">
    <property type="entry name" value="acidPPc"/>
    <property type="match status" value="1"/>
</dbReference>
<keyword evidence="1" id="KW-1133">Transmembrane helix</keyword>
<evidence type="ECO:0000256" key="1">
    <source>
        <dbReference type="SAM" id="Phobius"/>
    </source>
</evidence>
<dbReference type="SUPFAM" id="SSF48317">
    <property type="entry name" value="Acid phosphatase/Vanadium-dependent haloperoxidase"/>
    <property type="match status" value="1"/>
</dbReference>
<reference evidence="3 4" key="1">
    <citation type="submission" date="2017-01" db="EMBL/GenBank/DDBJ databases">
        <authorList>
            <person name="Mah S.A."/>
            <person name="Swanson W.J."/>
            <person name="Moy G.W."/>
            <person name="Vacquier V.D."/>
        </authorList>
    </citation>
    <scope>NUCLEOTIDE SEQUENCE [LARGE SCALE GENOMIC DNA]</scope>
    <source>
        <strain evidence="3 4">CPCC 203464</strain>
    </source>
</reference>
<keyword evidence="1" id="KW-0812">Transmembrane</keyword>
<evidence type="ECO:0000313" key="4">
    <source>
        <dbReference type="Proteomes" id="UP000186218"/>
    </source>
</evidence>
<feature type="transmembrane region" description="Helical" evidence="1">
    <location>
        <begin position="58"/>
        <end position="79"/>
    </location>
</feature>
<dbReference type="STRING" id="1344003.SAMN05445060_3145"/>
<proteinExistence type="predicted"/>
<name>A0A1N7GVQ2_9NOCA</name>
<evidence type="ECO:0000313" key="3">
    <source>
        <dbReference type="EMBL" id="SIS16665.1"/>
    </source>
</evidence>
<feature type="transmembrane region" description="Helical" evidence="1">
    <location>
        <begin position="28"/>
        <end position="51"/>
    </location>
</feature>
<feature type="transmembrane region" description="Helical" evidence="1">
    <location>
        <begin position="124"/>
        <end position="142"/>
    </location>
</feature>
<dbReference type="CDD" id="cd03392">
    <property type="entry name" value="PAP2_like_2"/>
    <property type="match status" value="1"/>
</dbReference>
<feature type="domain" description="Phosphatidic acid phosphatase type 2/haloperoxidase" evidence="2">
    <location>
        <begin position="58"/>
        <end position="163"/>
    </location>
</feature>
<dbReference type="Pfam" id="PF01569">
    <property type="entry name" value="PAP2"/>
    <property type="match status" value="1"/>
</dbReference>
<keyword evidence="4" id="KW-1185">Reference proteome</keyword>
<dbReference type="RefSeq" id="WP_234974427.1">
    <property type="nucleotide sequence ID" value="NZ_FTNT01000010.1"/>
</dbReference>
<dbReference type="InterPro" id="IPR036938">
    <property type="entry name" value="PAP2/HPO_sf"/>
</dbReference>
<feature type="transmembrane region" description="Helical" evidence="1">
    <location>
        <begin position="148"/>
        <end position="168"/>
    </location>
</feature>
<gene>
    <name evidence="3" type="ORF">SAMN05445060_3145</name>
</gene>
<organism evidence="3 4">
    <name type="scientific">Williamsia sterculiae</name>
    <dbReference type="NCBI Taxonomy" id="1344003"/>
    <lineage>
        <taxon>Bacteria</taxon>
        <taxon>Bacillati</taxon>
        <taxon>Actinomycetota</taxon>
        <taxon>Actinomycetes</taxon>
        <taxon>Mycobacteriales</taxon>
        <taxon>Nocardiaceae</taxon>
        <taxon>Williamsia</taxon>
    </lineage>
</organism>
<keyword evidence="1" id="KW-0472">Membrane</keyword>
<accession>A0A1N7GVQ2</accession>
<dbReference type="PANTHER" id="PTHR14969:SF13">
    <property type="entry name" value="AT30094P"/>
    <property type="match status" value="1"/>
</dbReference>
<dbReference type="Proteomes" id="UP000186218">
    <property type="component" value="Unassembled WGS sequence"/>
</dbReference>
<dbReference type="InterPro" id="IPR000326">
    <property type="entry name" value="PAP2/HPO"/>
</dbReference>